<evidence type="ECO:0000313" key="3">
    <source>
        <dbReference type="Proteomes" id="UP001497382"/>
    </source>
</evidence>
<organism evidence="2 3">
    <name type="scientific">Larinioides sclopetarius</name>
    <dbReference type="NCBI Taxonomy" id="280406"/>
    <lineage>
        <taxon>Eukaryota</taxon>
        <taxon>Metazoa</taxon>
        <taxon>Ecdysozoa</taxon>
        <taxon>Arthropoda</taxon>
        <taxon>Chelicerata</taxon>
        <taxon>Arachnida</taxon>
        <taxon>Araneae</taxon>
        <taxon>Araneomorphae</taxon>
        <taxon>Entelegynae</taxon>
        <taxon>Araneoidea</taxon>
        <taxon>Araneidae</taxon>
        <taxon>Larinioides</taxon>
    </lineage>
</organism>
<dbReference type="AlphaFoldDB" id="A0AAV2B6V9"/>
<keyword evidence="3" id="KW-1185">Reference proteome</keyword>
<name>A0AAV2B6V9_9ARAC</name>
<protein>
    <submittedName>
        <fullName evidence="2">Uncharacterized protein</fullName>
    </submittedName>
</protein>
<feature type="signal peptide" evidence="1">
    <location>
        <begin position="1"/>
        <end position="20"/>
    </location>
</feature>
<dbReference type="Proteomes" id="UP001497382">
    <property type="component" value="Unassembled WGS sequence"/>
</dbReference>
<keyword evidence="1" id="KW-0732">Signal</keyword>
<comment type="caution">
    <text evidence="2">The sequence shown here is derived from an EMBL/GenBank/DDBJ whole genome shotgun (WGS) entry which is preliminary data.</text>
</comment>
<proteinExistence type="predicted"/>
<dbReference type="EMBL" id="CAXIEN010000294">
    <property type="protein sequence ID" value="CAL1291862.1"/>
    <property type="molecule type" value="Genomic_DNA"/>
</dbReference>
<gene>
    <name evidence="2" type="ORF">LARSCL_LOCUS17319</name>
</gene>
<accession>A0AAV2B6V9</accession>
<feature type="chain" id="PRO_5043740903" evidence="1">
    <location>
        <begin position="21"/>
        <end position="330"/>
    </location>
</feature>
<evidence type="ECO:0000313" key="2">
    <source>
        <dbReference type="EMBL" id="CAL1291862.1"/>
    </source>
</evidence>
<evidence type="ECO:0000256" key="1">
    <source>
        <dbReference type="SAM" id="SignalP"/>
    </source>
</evidence>
<sequence>MSFIFLPSLQHLAAVKVALAVYYDDIIQLSGESILSDEVSRTTYKENWIMIQRMESMKLSELLPELLRKRIVQLIQPMSSEVQIWITNHSVIKKHVKKDFVNNLCWKPDGSIDRIKTAKQFIQNKKIDIRVRFVIACIYFFEFEILNLWREMSTFRRMSIPRIDTNIIVRFWMKRLKKRDISPWTESIREYLENDFEYKDTDSRFRLSSFYVALDRETRWTYISQLWPWITHVDDLLFCIYQMDEAERHETLRRMPTKVLHCYLRWPVQSLFLNIVNSVWSRLSQSCLKTVLHNIEKKDIMQDIQSFDYLKLHKDLLDLIPDIQNELINK</sequence>
<reference evidence="2 3" key="1">
    <citation type="submission" date="2024-04" db="EMBL/GenBank/DDBJ databases">
        <authorList>
            <person name="Rising A."/>
            <person name="Reimegard J."/>
            <person name="Sonavane S."/>
            <person name="Akerstrom W."/>
            <person name="Nylinder S."/>
            <person name="Hedman E."/>
            <person name="Kallberg Y."/>
        </authorList>
    </citation>
    <scope>NUCLEOTIDE SEQUENCE [LARGE SCALE GENOMIC DNA]</scope>
</reference>